<dbReference type="GO" id="GO:0016020">
    <property type="term" value="C:membrane"/>
    <property type="evidence" value="ECO:0007669"/>
    <property type="project" value="UniProtKB-SubCell"/>
</dbReference>
<feature type="transmembrane region" description="Helical" evidence="5">
    <location>
        <begin position="179"/>
        <end position="200"/>
    </location>
</feature>
<keyword evidence="4 5" id="KW-0472">Membrane</keyword>
<comment type="subcellular location">
    <subcellularLocation>
        <location evidence="1">Membrane</location>
    </subcellularLocation>
</comment>
<evidence type="ECO:0000313" key="7">
    <source>
        <dbReference type="Proteomes" id="UP000095282"/>
    </source>
</evidence>
<evidence type="ECO:0000259" key="6">
    <source>
        <dbReference type="PROSITE" id="PS50262"/>
    </source>
</evidence>
<dbReference type="PANTHER" id="PTHR22751">
    <property type="entry name" value="G-PROTEIN COUPLED RECEPTOR-RELATED"/>
    <property type="match status" value="1"/>
</dbReference>
<name>A0A1I7UJA1_9PELO</name>
<dbReference type="AlphaFoldDB" id="A0A1I7UJA1"/>
<keyword evidence="3 5" id="KW-1133">Transmembrane helix</keyword>
<dbReference type="InterPro" id="IPR019427">
    <property type="entry name" value="7TM_GPCR_serpentine_rcpt_Srw"/>
</dbReference>
<dbReference type="Gene3D" id="1.20.1070.10">
    <property type="entry name" value="Rhodopsin 7-helix transmembrane proteins"/>
    <property type="match status" value="1"/>
</dbReference>
<keyword evidence="7" id="KW-1185">Reference proteome</keyword>
<feature type="transmembrane region" description="Helical" evidence="5">
    <location>
        <begin position="73"/>
        <end position="96"/>
    </location>
</feature>
<reference evidence="8" key="1">
    <citation type="submission" date="2016-11" db="UniProtKB">
        <authorList>
            <consortium name="WormBaseParasite"/>
        </authorList>
    </citation>
    <scope>IDENTIFICATION</scope>
</reference>
<accession>A0A1I7UJA1</accession>
<evidence type="ECO:0000313" key="8">
    <source>
        <dbReference type="WBParaSite" id="Csp11.Scaffold629.g9887.t1"/>
    </source>
</evidence>
<feature type="transmembrane region" description="Helical" evidence="5">
    <location>
        <begin position="251"/>
        <end position="273"/>
    </location>
</feature>
<feature type="transmembrane region" description="Helical" evidence="5">
    <location>
        <begin position="294"/>
        <end position="321"/>
    </location>
</feature>
<sequence length="388" mass="43609">MSITVYDNATYLFPDSGDSARFVLFAVFKWAQKIGYNSVQFEFYIAFLGVLLTTFHISILLRKSMMTSSVITIMTGVAVFDMTSMIITIGTNHMLYGTEGSEWLVTQTLWLSGSPTMRFCCSTPPATLLSFKLFWFSIAIRDLVRRSSTWLGVLMAFIRYTGLKFAMKPIFRKLAKPIFGVYAILISVIPSLILSIFYWLRYEFVESSQIWTPGEGCTLSGTRPIVSQKPSKLFTENDGIVGKVFMLINGLISKIIPCVLLPCLTVLLAIELRNAKSLRDRLNGQDKDKSTERTTALVIFMALSFFIAELPIGTALALQVAYTDIGFLFLATFVTHTCNAMFTINSITHCLVFFIMSSQYRKTVRVVCRISKASSDGRTIFTTSRKSF</sequence>
<dbReference type="STRING" id="1561998.A0A1I7UJA1"/>
<dbReference type="GO" id="GO:0008528">
    <property type="term" value="F:G protein-coupled peptide receptor activity"/>
    <property type="evidence" value="ECO:0007669"/>
    <property type="project" value="InterPro"/>
</dbReference>
<feature type="transmembrane region" description="Helical" evidence="5">
    <location>
        <begin position="43"/>
        <end position="61"/>
    </location>
</feature>
<evidence type="ECO:0000256" key="2">
    <source>
        <dbReference type="ARBA" id="ARBA00022692"/>
    </source>
</evidence>
<dbReference type="Pfam" id="PF10324">
    <property type="entry name" value="7TM_GPCR_Srw"/>
    <property type="match status" value="1"/>
</dbReference>
<dbReference type="PANTHER" id="PTHR22751:SF166">
    <property type="entry name" value="G-PROTEIN COUPLED RECEPTORS FAMILY 1 PROFILE DOMAIN-CONTAINING PROTEIN"/>
    <property type="match status" value="1"/>
</dbReference>
<dbReference type="Proteomes" id="UP000095282">
    <property type="component" value="Unplaced"/>
</dbReference>
<dbReference type="eggNOG" id="ENOG502TFNN">
    <property type="taxonomic scope" value="Eukaryota"/>
</dbReference>
<feature type="domain" description="G-protein coupled receptors family 1 profile" evidence="6">
    <location>
        <begin position="52"/>
        <end position="353"/>
    </location>
</feature>
<keyword evidence="2 5" id="KW-0812">Transmembrane</keyword>
<proteinExistence type="predicted"/>
<dbReference type="PROSITE" id="PS50262">
    <property type="entry name" value="G_PROTEIN_RECEP_F1_2"/>
    <property type="match status" value="1"/>
</dbReference>
<evidence type="ECO:0000256" key="5">
    <source>
        <dbReference type="SAM" id="Phobius"/>
    </source>
</evidence>
<dbReference type="WBParaSite" id="Csp11.Scaffold629.g9887.t1">
    <property type="protein sequence ID" value="Csp11.Scaffold629.g9887.t1"/>
    <property type="gene ID" value="Csp11.Scaffold629.g9887"/>
</dbReference>
<evidence type="ECO:0000256" key="3">
    <source>
        <dbReference type="ARBA" id="ARBA00022989"/>
    </source>
</evidence>
<evidence type="ECO:0000256" key="1">
    <source>
        <dbReference type="ARBA" id="ARBA00004370"/>
    </source>
</evidence>
<evidence type="ECO:0000256" key="4">
    <source>
        <dbReference type="ARBA" id="ARBA00023136"/>
    </source>
</evidence>
<organism evidence="7 8">
    <name type="scientific">Caenorhabditis tropicalis</name>
    <dbReference type="NCBI Taxonomy" id="1561998"/>
    <lineage>
        <taxon>Eukaryota</taxon>
        <taxon>Metazoa</taxon>
        <taxon>Ecdysozoa</taxon>
        <taxon>Nematoda</taxon>
        <taxon>Chromadorea</taxon>
        <taxon>Rhabditida</taxon>
        <taxon>Rhabditina</taxon>
        <taxon>Rhabditomorpha</taxon>
        <taxon>Rhabditoidea</taxon>
        <taxon>Rhabditidae</taxon>
        <taxon>Peloderinae</taxon>
        <taxon>Caenorhabditis</taxon>
    </lineage>
</organism>
<protein>
    <submittedName>
        <fullName evidence="8">G_PROTEIN_RECEP_F1_2 domain-containing protein</fullName>
    </submittedName>
</protein>
<dbReference type="SUPFAM" id="SSF81321">
    <property type="entry name" value="Family A G protein-coupled receptor-like"/>
    <property type="match status" value="1"/>
</dbReference>
<feature type="transmembrane region" description="Helical" evidence="5">
    <location>
        <begin position="327"/>
        <end position="355"/>
    </location>
</feature>
<dbReference type="InterPro" id="IPR017452">
    <property type="entry name" value="GPCR_Rhodpsn_7TM"/>
</dbReference>
<feature type="transmembrane region" description="Helical" evidence="5">
    <location>
        <begin position="149"/>
        <end position="167"/>
    </location>
</feature>